<evidence type="ECO:0000256" key="1">
    <source>
        <dbReference type="SAM" id="MobiDB-lite"/>
    </source>
</evidence>
<comment type="caution">
    <text evidence="3">The sequence shown here is derived from an EMBL/GenBank/DDBJ whole genome shotgun (WGS) entry which is preliminary data.</text>
</comment>
<accession>A0A4R2RCU0</accession>
<dbReference type="EMBL" id="SLXU01000011">
    <property type="protein sequence ID" value="TCP60254.1"/>
    <property type="molecule type" value="Genomic_DNA"/>
</dbReference>
<dbReference type="RefSeq" id="WP_132951887.1">
    <property type="nucleotide sequence ID" value="NZ_SLXU01000011.1"/>
</dbReference>
<name>A0A4R2RCU0_9RHOB</name>
<feature type="region of interest" description="Disordered" evidence="1">
    <location>
        <begin position="153"/>
        <end position="174"/>
    </location>
</feature>
<feature type="region of interest" description="Disordered" evidence="1">
    <location>
        <begin position="99"/>
        <end position="120"/>
    </location>
</feature>
<gene>
    <name evidence="3" type="ORF">EV663_11141</name>
</gene>
<proteinExistence type="predicted"/>
<organism evidence="3 4">
    <name type="scientific">Rhodovulum bhavnagarense</name>
    <dbReference type="NCBI Taxonomy" id="992286"/>
    <lineage>
        <taxon>Bacteria</taxon>
        <taxon>Pseudomonadati</taxon>
        <taxon>Pseudomonadota</taxon>
        <taxon>Alphaproteobacteria</taxon>
        <taxon>Rhodobacterales</taxon>
        <taxon>Paracoccaceae</taxon>
        <taxon>Rhodovulum</taxon>
    </lineage>
</organism>
<dbReference type="AlphaFoldDB" id="A0A4R2RCU0"/>
<keyword evidence="2" id="KW-0732">Signal</keyword>
<protein>
    <submittedName>
        <fullName evidence="3">Uncharacterized protein</fullName>
    </submittedName>
</protein>
<evidence type="ECO:0000256" key="2">
    <source>
        <dbReference type="SAM" id="SignalP"/>
    </source>
</evidence>
<feature type="chain" id="PRO_5020435244" evidence="2">
    <location>
        <begin position="21"/>
        <end position="282"/>
    </location>
</feature>
<sequence length="282" mass="30405">MSFWHSVACAAVVAGFIVSAAEAQSLRKDDGPAELPPASYQDRQYVDSQGCVYIRAGYAGQVTWVPRVGRDRKVLCGYKPSLASAVPQPKIATRPAPVRTAQTSQRTVPKVGAAAKSAQPVQPVRVLRKPAPQPGPAAAPAPKRVVRAAPPVQAAPQKQVRRGKPACAGASPLSSQYINDGSRYPVRCGPQVDDPRGLPVPQGGARVERAATRDVLRPVPFQMPKGYENVWEDDRLNPMRGKRSERGDAQMALIWTDDVPARLVEIPVEQMRAVRLSTSGKK</sequence>
<keyword evidence="4" id="KW-1185">Reference proteome</keyword>
<dbReference type="Proteomes" id="UP000295050">
    <property type="component" value="Unassembled WGS sequence"/>
</dbReference>
<feature type="signal peptide" evidence="2">
    <location>
        <begin position="1"/>
        <end position="20"/>
    </location>
</feature>
<evidence type="ECO:0000313" key="4">
    <source>
        <dbReference type="Proteomes" id="UP000295050"/>
    </source>
</evidence>
<reference evidence="3 4" key="1">
    <citation type="submission" date="2019-03" db="EMBL/GenBank/DDBJ databases">
        <title>Genomic Encyclopedia of Type Strains, Phase IV (KMG-IV): sequencing the most valuable type-strain genomes for metagenomic binning, comparative biology and taxonomic classification.</title>
        <authorList>
            <person name="Goeker M."/>
        </authorList>
    </citation>
    <scope>NUCLEOTIDE SEQUENCE [LARGE SCALE GENOMIC DNA]</scope>
    <source>
        <strain evidence="3 4">DSM 24766</strain>
    </source>
</reference>
<dbReference type="OrthoDB" id="7843142at2"/>
<evidence type="ECO:0000313" key="3">
    <source>
        <dbReference type="EMBL" id="TCP60254.1"/>
    </source>
</evidence>